<gene>
    <name evidence="1" type="ORF">PAAG_03248</name>
</gene>
<dbReference type="AlphaFoldDB" id="C1GXW5"/>
<proteinExistence type="predicted"/>
<dbReference type="HOGENOM" id="CLU_1428409_0_0_1"/>
<dbReference type="STRING" id="502779.C1GXW5"/>
<accession>C1GXW5</accession>
<dbReference type="Proteomes" id="UP000002059">
    <property type="component" value="Partially assembled WGS sequence"/>
</dbReference>
<organism evidence="1 2">
    <name type="scientific">Paracoccidioides lutzii (strain ATCC MYA-826 / Pb01)</name>
    <name type="common">Paracoccidioides brasiliensis</name>
    <dbReference type="NCBI Taxonomy" id="502779"/>
    <lineage>
        <taxon>Eukaryota</taxon>
        <taxon>Fungi</taxon>
        <taxon>Dikarya</taxon>
        <taxon>Ascomycota</taxon>
        <taxon>Pezizomycotina</taxon>
        <taxon>Eurotiomycetes</taxon>
        <taxon>Eurotiomycetidae</taxon>
        <taxon>Onygenales</taxon>
        <taxon>Ajellomycetaceae</taxon>
        <taxon>Paracoccidioides</taxon>
    </lineage>
</organism>
<reference evidence="1 2" key="1">
    <citation type="journal article" date="2011" name="PLoS Genet.">
        <title>Comparative genomic analysis of human fungal pathogens causing paracoccidioidomycosis.</title>
        <authorList>
            <person name="Desjardins C.A."/>
            <person name="Champion M.D."/>
            <person name="Holder J.W."/>
            <person name="Muszewska A."/>
            <person name="Goldberg J."/>
            <person name="Bailao A.M."/>
            <person name="Brigido M.M."/>
            <person name="Ferreira M.E."/>
            <person name="Garcia A.M."/>
            <person name="Grynberg M."/>
            <person name="Gujja S."/>
            <person name="Heiman D.I."/>
            <person name="Henn M.R."/>
            <person name="Kodira C.D."/>
            <person name="Leon-Narvaez H."/>
            <person name="Longo L.V."/>
            <person name="Ma L.J."/>
            <person name="Malavazi I."/>
            <person name="Matsuo A.L."/>
            <person name="Morais F.V."/>
            <person name="Pereira M."/>
            <person name="Rodriguez-Brito S."/>
            <person name="Sakthikumar S."/>
            <person name="Salem-Izacc S.M."/>
            <person name="Sykes S.M."/>
            <person name="Teixeira M.M."/>
            <person name="Vallejo M.C."/>
            <person name="Walter M.E."/>
            <person name="Yandava C."/>
            <person name="Young S."/>
            <person name="Zeng Q."/>
            <person name="Zucker J."/>
            <person name="Felipe M.S."/>
            <person name="Goldman G.H."/>
            <person name="Haas B.J."/>
            <person name="McEwen J.G."/>
            <person name="Nino-Vega G."/>
            <person name="Puccia R."/>
            <person name="San-Blas G."/>
            <person name="Soares C.M."/>
            <person name="Birren B.W."/>
            <person name="Cuomo C.A."/>
        </authorList>
    </citation>
    <scope>NUCLEOTIDE SEQUENCE [LARGE SCALE GENOMIC DNA]</scope>
    <source>
        <strain evidence="2">ATCC MYA-826 / Pb01</strain>
    </source>
</reference>
<dbReference type="GeneID" id="9097800"/>
<dbReference type="KEGG" id="pbl:PAAG_03248"/>
<sequence>MGGVSSTSNDLEPANITEKWYEQEATGGFPPGRTSCCAVSASEENRAALAKLILALPKRNTSIWARSFSFTLPSFKWITLSLSPLHESHACHIIGERQTLVVGGSMLTRRRCDSLQTELRRNGLGLSPSPIQWKDRYDSDAAPYQRSQIVKSTTPPAESNQNPGNSAAVQALFQYTKKALGSRTMTVIEL</sequence>
<protein>
    <submittedName>
        <fullName evidence="1">Uncharacterized protein</fullName>
    </submittedName>
</protein>
<evidence type="ECO:0000313" key="1">
    <source>
        <dbReference type="EMBL" id="EEH41685.2"/>
    </source>
</evidence>
<evidence type="ECO:0000313" key="2">
    <source>
        <dbReference type="Proteomes" id="UP000002059"/>
    </source>
</evidence>
<dbReference type="OrthoDB" id="540004at2759"/>
<dbReference type="RefSeq" id="XP_015702104.1">
    <property type="nucleotide sequence ID" value="XM_015844898.1"/>
</dbReference>
<keyword evidence="2" id="KW-1185">Reference proteome</keyword>
<dbReference type="VEuPathDB" id="FungiDB:PAAG_03248"/>
<dbReference type="EMBL" id="KN293999">
    <property type="protein sequence ID" value="EEH41685.2"/>
    <property type="molecule type" value="Genomic_DNA"/>
</dbReference>
<name>C1GXW5_PARBA</name>